<name>A0AAV9N083_9EURO</name>
<protein>
    <recommendedName>
        <fullName evidence="2">Alpha/beta hydrolase fold-3 domain-containing protein</fullName>
    </recommendedName>
</protein>
<evidence type="ECO:0000313" key="4">
    <source>
        <dbReference type="Proteomes" id="UP001358417"/>
    </source>
</evidence>
<dbReference type="InterPro" id="IPR050300">
    <property type="entry name" value="GDXG_lipolytic_enzyme"/>
</dbReference>
<dbReference type="InterPro" id="IPR029058">
    <property type="entry name" value="AB_hydrolase_fold"/>
</dbReference>
<dbReference type="Gene3D" id="3.40.50.1820">
    <property type="entry name" value="alpha/beta hydrolase"/>
    <property type="match status" value="1"/>
</dbReference>
<organism evidence="3 4">
    <name type="scientific">Exophiala bonariae</name>
    <dbReference type="NCBI Taxonomy" id="1690606"/>
    <lineage>
        <taxon>Eukaryota</taxon>
        <taxon>Fungi</taxon>
        <taxon>Dikarya</taxon>
        <taxon>Ascomycota</taxon>
        <taxon>Pezizomycotina</taxon>
        <taxon>Eurotiomycetes</taxon>
        <taxon>Chaetothyriomycetidae</taxon>
        <taxon>Chaetothyriales</taxon>
        <taxon>Herpotrichiellaceae</taxon>
        <taxon>Exophiala</taxon>
    </lineage>
</organism>
<comment type="caution">
    <text evidence="3">The sequence shown here is derived from an EMBL/GenBank/DDBJ whole genome shotgun (WGS) entry which is preliminary data.</text>
</comment>
<proteinExistence type="predicted"/>
<dbReference type="GO" id="GO:0016787">
    <property type="term" value="F:hydrolase activity"/>
    <property type="evidence" value="ECO:0007669"/>
    <property type="project" value="UniProtKB-KW"/>
</dbReference>
<evidence type="ECO:0000259" key="2">
    <source>
        <dbReference type="Pfam" id="PF07859"/>
    </source>
</evidence>
<dbReference type="RefSeq" id="XP_064701986.1">
    <property type="nucleotide sequence ID" value="XM_064851745.1"/>
</dbReference>
<dbReference type="GeneID" id="89976360"/>
<accession>A0AAV9N083</accession>
<dbReference type="Pfam" id="PF07859">
    <property type="entry name" value="Abhydrolase_3"/>
    <property type="match status" value="1"/>
</dbReference>
<dbReference type="InterPro" id="IPR013094">
    <property type="entry name" value="AB_hydrolase_3"/>
</dbReference>
<sequence length="319" mass="35190">MAEGLPPFDPQWLAAEQMMGGRVVIEADSIEKTREKFVGIFAGLAPFIPPPTDAVRSEDVQLTPTQRVRIYTPAGETKPLPVGLYIHSGGWFTGSVEGEDHLCRTIAEKSRVILFSPDYRLAPENPYPAGLNDVCAAYEFMNAKAAEYGGDQKRKLVMGGSAGGNLAACVALKYSSNEELKPTGLVSACMASCDPLALPSDYKSRYTPERYSDAPMIGNSIMQQAREWLKVPQPEDPLYSPLLHPDIKLLPKTYIAACTKDPTHQESVFFSEECQKQGVDTDLVEWVGWPHFFWVIPVLPKSAEFLDVWCKKLKAMAGS</sequence>
<feature type="domain" description="Alpha/beta hydrolase fold-3" evidence="2">
    <location>
        <begin position="84"/>
        <end position="294"/>
    </location>
</feature>
<evidence type="ECO:0000313" key="3">
    <source>
        <dbReference type="EMBL" id="KAK5046395.1"/>
    </source>
</evidence>
<evidence type="ECO:0000256" key="1">
    <source>
        <dbReference type="ARBA" id="ARBA00022801"/>
    </source>
</evidence>
<dbReference type="EMBL" id="JAVRRD010000030">
    <property type="protein sequence ID" value="KAK5046395.1"/>
    <property type="molecule type" value="Genomic_DNA"/>
</dbReference>
<dbReference type="PANTHER" id="PTHR48081">
    <property type="entry name" value="AB HYDROLASE SUPERFAMILY PROTEIN C4A8.06C"/>
    <property type="match status" value="1"/>
</dbReference>
<gene>
    <name evidence="3" type="ORF">LTR84_008196</name>
</gene>
<dbReference type="Proteomes" id="UP001358417">
    <property type="component" value="Unassembled WGS sequence"/>
</dbReference>
<dbReference type="SUPFAM" id="SSF53474">
    <property type="entry name" value="alpha/beta-Hydrolases"/>
    <property type="match status" value="1"/>
</dbReference>
<reference evidence="3 4" key="1">
    <citation type="submission" date="2023-08" db="EMBL/GenBank/DDBJ databases">
        <title>Black Yeasts Isolated from many extreme environments.</title>
        <authorList>
            <person name="Coleine C."/>
            <person name="Stajich J.E."/>
            <person name="Selbmann L."/>
        </authorList>
    </citation>
    <scope>NUCLEOTIDE SEQUENCE [LARGE SCALE GENOMIC DNA]</scope>
    <source>
        <strain evidence="3 4">CCFEE 5792</strain>
    </source>
</reference>
<keyword evidence="4" id="KW-1185">Reference proteome</keyword>
<dbReference type="AlphaFoldDB" id="A0AAV9N083"/>
<keyword evidence="1" id="KW-0378">Hydrolase</keyword>